<gene>
    <name evidence="1" type="ORF">ACFQ1M_00415</name>
</gene>
<dbReference type="PANTHER" id="PTHR37953">
    <property type="entry name" value="UPF0127 PROTEIN MJ1496"/>
    <property type="match status" value="1"/>
</dbReference>
<proteinExistence type="predicted"/>
<evidence type="ECO:0000313" key="1">
    <source>
        <dbReference type="EMBL" id="MFD0860652.1"/>
    </source>
</evidence>
<dbReference type="InterPro" id="IPR038695">
    <property type="entry name" value="Saro_0823-like_sf"/>
</dbReference>
<protein>
    <submittedName>
        <fullName evidence="1">DUF192 domain-containing protein</fullName>
    </submittedName>
</protein>
<dbReference type="InterPro" id="IPR003795">
    <property type="entry name" value="DUF192"/>
</dbReference>
<accession>A0ABW3CTZ4</accession>
<sequence length="162" mass="18414">MRVYNFTIAILSLAILMTACGKDKKKAPVKKVEMVFKKEGSLTLLKATGDTIKQLEIEIADNEYERQTGLMYRKNMREDRGMLFVFKDEQPRSFYMKNTKIPLDIIYIAADHTVVNIAKNTNPQDESSVPSNGPAQYVLEVNAGMSERWGIEAGDKILFTRD</sequence>
<organism evidence="1 2">
    <name type="scientific">Sungkyunkwania multivorans</name>
    <dbReference type="NCBI Taxonomy" id="1173618"/>
    <lineage>
        <taxon>Bacteria</taxon>
        <taxon>Pseudomonadati</taxon>
        <taxon>Bacteroidota</taxon>
        <taxon>Flavobacteriia</taxon>
        <taxon>Flavobacteriales</taxon>
        <taxon>Flavobacteriaceae</taxon>
        <taxon>Sungkyunkwania</taxon>
    </lineage>
</organism>
<dbReference type="Pfam" id="PF02643">
    <property type="entry name" value="DUF192"/>
    <property type="match status" value="1"/>
</dbReference>
<dbReference type="Gene3D" id="2.60.120.1140">
    <property type="entry name" value="Protein of unknown function DUF192"/>
    <property type="match status" value="1"/>
</dbReference>
<keyword evidence="2" id="KW-1185">Reference proteome</keyword>
<dbReference type="EMBL" id="JBHTJH010000001">
    <property type="protein sequence ID" value="MFD0860652.1"/>
    <property type="molecule type" value="Genomic_DNA"/>
</dbReference>
<dbReference type="RefSeq" id="WP_386402285.1">
    <property type="nucleotide sequence ID" value="NZ_JBHTJH010000001.1"/>
</dbReference>
<reference evidence="2" key="1">
    <citation type="journal article" date="2019" name="Int. J. Syst. Evol. Microbiol.">
        <title>The Global Catalogue of Microorganisms (GCM) 10K type strain sequencing project: providing services to taxonomists for standard genome sequencing and annotation.</title>
        <authorList>
            <consortium name="The Broad Institute Genomics Platform"/>
            <consortium name="The Broad Institute Genome Sequencing Center for Infectious Disease"/>
            <person name="Wu L."/>
            <person name="Ma J."/>
        </authorList>
    </citation>
    <scope>NUCLEOTIDE SEQUENCE [LARGE SCALE GENOMIC DNA]</scope>
    <source>
        <strain evidence="2">CCUG 62952</strain>
    </source>
</reference>
<evidence type="ECO:0000313" key="2">
    <source>
        <dbReference type="Proteomes" id="UP001596978"/>
    </source>
</evidence>
<comment type="caution">
    <text evidence="1">The sequence shown here is derived from an EMBL/GenBank/DDBJ whole genome shotgun (WGS) entry which is preliminary data.</text>
</comment>
<dbReference type="PANTHER" id="PTHR37953:SF1">
    <property type="entry name" value="UPF0127 PROTEIN MJ1496"/>
    <property type="match status" value="1"/>
</dbReference>
<dbReference type="PROSITE" id="PS51257">
    <property type="entry name" value="PROKAR_LIPOPROTEIN"/>
    <property type="match status" value="1"/>
</dbReference>
<dbReference type="Proteomes" id="UP001596978">
    <property type="component" value="Unassembled WGS sequence"/>
</dbReference>
<name>A0ABW3CTZ4_9FLAO</name>